<dbReference type="PANTHER" id="PTHR30121">
    <property type="entry name" value="UNCHARACTERIZED PROTEIN YJGR-RELATED"/>
    <property type="match status" value="1"/>
</dbReference>
<dbReference type="InterPro" id="IPR051162">
    <property type="entry name" value="T4SS_component"/>
</dbReference>
<name>A0A932QZA0_9BACT</name>
<dbReference type="InterPro" id="IPR027417">
    <property type="entry name" value="P-loop_NTPase"/>
</dbReference>
<evidence type="ECO:0000259" key="2">
    <source>
        <dbReference type="Pfam" id="PF19044"/>
    </source>
</evidence>
<dbReference type="Gene3D" id="1.10.8.730">
    <property type="match status" value="1"/>
</dbReference>
<keyword evidence="1" id="KW-0175">Coiled coil</keyword>
<dbReference type="NCBIfam" id="NF045971">
    <property type="entry name" value="conju_CD1110"/>
    <property type="match status" value="1"/>
</dbReference>
<dbReference type="EMBL" id="JACQCR010000062">
    <property type="protein sequence ID" value="MBI3631223.1"/>
    <property type="molecule type" value="Genomic_DNA"/>
</dbReference>
<accession>A0A932QZA0</accession>
<evidence type="ECO:0000313" key="3">
    <source>
        <dbReference type="EMBL" id="MBI3631223.1"/>
    </source>
</evidence>
<feature type="coiled-coil region" evidence="1">
    <location>
        <begin position="124"/>
        <end position="175"/>
    </location>
</feature>
<dbReference type="AlphaFoldDB" id="A0A932QZA0"/>
<reference evidence="3" key="1">
    <citation type="submission" date="2020-07" db="EMBL/GenBank/DDBJ databases">
        <title>Huge and variable diversity of episymbiotic CPR bacteria and DPANN archaea in groundwater ecosystems.</title>
        <authorList>
            <person name="He C.Y."/>
            <person name="Keren R."/>
            <person name="Whittaker M."/>
            <person name="Farag I.F."/>
            <person name="Doudna J."/>
            <person name="Cate J.H.D."/>
            <person name="Banfield J.F."/>
        </authorList>
    </citation>
    <scope>NUCLEOTIDE SEQUENCE</scope>
    <source>
        <strain evidence="3">NC_groundwater_973_Pr1_S-0.2um_54_13</strain>
    </source>
</reference>
<dbReference type="Pfam" id="PF19044">
    <property type="entry name" value="P-loop_TraG"/>
    <property type="match status" value="1"/>
</dbReference>
<evidence type="ECO:0000313" key="4">
    <source>
        <dbReference type="Proteomes" id="UP000753196"/>
    </source>
</evidence>
<dbReference type="Proteomes" id="UP000753196">
    <property type="component" value="Unassembled WGS sequence"/>
</dbReference>
<sequence>MALFGSKSKKIEDEILAVFPAEISRTGELQLKDILTPSALEVRPTFVRLGAKLARTTFVFSYPRYLHTNWFSPVINMDKIFDIAMYIHPVDTAGILRTLRRKVAQVQSQIFVREEKGLVRDPVLDTAYRNLEELRDKLQQAQERLFNFGLYITIYGLSEEELNKTETEIKSLLEARLAYTKPALFQQDTAFQTILPLNNDRLAINTYLNSSPISSTFPFISFDLTSNKGILYGINRHNNSLILFDRFSLPNANSVIFGTSGGGKSYVTKLEVLRSLMWGIDIIIIDPEREYEYLAQTVGGSYINISLTSKNHINPFDLPIPREDESASDVLRSNIINMVGLFRLMLGGISVEEDAILDQAITETYASRDITPESDFSRITPPTLSDLELVLASTAGGENLAMRLRKYTTGTWAGFINQPTNIEMTNRLVVFSVRDMEDELRPIGIFLVLRYIWNVVRTTLKKRLLVVDEAWWLMKNPDGASFLFGIAKRSRKYFLALSTITQDVGDFLNSPYGKPIITNSSLQILLKQSAATIAIVTETFNLTEEEKFLLLESERGEGIFFAGLKHAAIKIVASYTEDQIITSDPAQLLLIKKAKEEYAQETDKKEQNKIQ</sequence>
<protein>
    <submittedName>
        <fullName evidence="3">DUF87 domain-containing protein</fullName>
    </submittedName>
</protein>
<gene>
    <name evidence="3" type="ORF">HY221_02700</name>
</gene>
<organism evidence="3 4">
    <name type="scientific">Candidatus Sungiibacteriota bacterium</name>
    <dbReference type="NCBI Taxonomy" id="2750080"/>
    <lineage>
        <taxon>Bacteria</taxon>
        <taxon>Candidatus Sungiibacteriota</taxon>
    </lineage>
</organism>
<proteinExistence type="predicted"/>
<feature type="domain" description="TraG P-loop" evidence="2">
    <location>
        <begin position="249"/>
        <end position="553"/>
    </location>
</feature>
<evidence type="ECO:0000256" key="1">
    <source>
        <dbReference type="SAM" id="Coils"/>
    </source>
</evidence>
<dbReference type="InterPro" id="IPR043964">
    <property type="entry name" value="P-loop_TraG"/>
</dbReference>
<comment type="caution">
    <text evidence="3">The sequence shown here is derived from an EMBL/GenBank/DDBJ whole genome shotgun (WGS) entry which is preliminary data.</text>
</comment>
<dbReference type="Gene3D" id="3.40.50.300">
    <property type="entry name" value="P-loop containing nucleotide triphosphate hydrolases"/>
    <property type="match status" value="1"/>
</dbReference>
<dbReference type="SUPFAM" id="SSF52540">
    <property type="entry name" value="P-loop containing nucleoside triphosphate hydrolases"/>
    <property type="match status" value="1"/>
</dbReference>
<dbReference type="PANTHER" id="PTHR30121:SF6">
    <property type="entry name" value="SLR6007 PROTEIN"/>
    <property type="match status" value="1"/>
</dbReference>